<keyword evidence="1" id="KW-0233">DNA recombination</keyword>
<dbReference type="InterPro" id="IPR010285">
    <property type="entry name" value="DNA_helicase_pif1-like_DEAD"/>
</dbReference>
<keyword evidence="1" id="KW-0378">Hydrolase</keyword>
<reference evidence="3 4" key="1">
    <citation type="submission" date="2023-02" db="EMBL/GenBank/DDBJ databases">
        <title>LHISI_Scaffold_Assembly.</title>
        <authorList>
            <person name="Stuart O.P."/>
            <person name="Cleave R."/>
            <person name="Magrath M.J.L."/>
            <person name="Mikheyev A.S."/>
        </authorList>
    </citation>
    <scope>NUCLEOTIDE SEQUENCE [LARGE SCALE GENOMIC DNA]</scope>
    <source>
        <strain evidence="3">Daus_M_001</strain>
        <tissue evidence="3">Leg muscle</tissue>
    </source>
</reference>
<evidence type="ECO:0000256" key="1">
    <source>
        <dbReference type="RuleBase" id="RU363044"/>
    </source>
</evidence>
<comment type="similarity">
    <text evidence="1">Belongs to the helicase family.</text>
</comment>
<evidence type="ECO:0000313" key="3">
    <source>
        <dbReference type="EMBL" id="KAJ8879736.1"/>
    </source>
</evidence>
<dbReference type="PANTHER" id="PTHR10492">
    <property type="match status" value="1"/>
</dbReference>
<keyword evidence="4" id="KW-1185">Reference proteome</keyword>
<evidence type="ECO:0000313" key="4">
    <source>
        <dbReference type="Proteomes" id="UP001159363"/>
    </source>
</evidence>
<sequence>MGKIRQRIGKCDTLGILEDDKHWDATMEEVVLCRSPAKYCPTRSSYGTSTKKLCQKIFFTGFKEFIRQIVLFSMNRKKISDFGMPTPQRIGELSSAVIKELDYDTAASDVHNGEGGLYFLDAPGGKGKTFLLNLFLAQLRKDRNIALAVDSSSIAATLLSGGRTTHSVFKLSRNFATEETPT</sequence>
<dbReference type="Gene3D" id="3.40.50.300">
    <property type="entry name" value="P-loop containing nucleotide triphosphate hydrolases"/>
    <property type="match status" value="1"/>
</dbReference>
<keyword evidence="1" id="KW-0347">Helicase</keyword>
<protein>
    <recommendedName>
        <fullName evidence="1">ATP-dependent DNA helicase</fullName>
        <ecNumber evidence="1">5.6.2.3</ecNumber>
    </recommendedName>
</protein>
<name>A0ABQ9H619_9NEOP</name>
<keyword evidence="1" id="KW-0547">Nucleotide-binding</keyword>
<dbReference type="InterPro" id="IPR027417">
    <property type="entry name" value="P-loop_NTPase"/>
</dbReference>
<comment type="catalytic activity">
    <reaction evidence="1">
        <text>ATP + H2O = ADP + phosphate + H(+)</text>
        <dbReference type="Rhea" id="RHEA:13065"/>
        <dbReference type="ChEBI" id="CHEBI:15377"/>
        <dbReference type="ChEBI" id="CHEBI:15378"/>
        <dbReference type="ChEBI" id="CHEBI:30616"/>
        <dbReference type="ChEBI" id="CHEBI:43474"/>
        <dbReference type="ChEBI" id="CHEBI:456216"/>
        <dbReference type="EC" id="5.6.2.3"/>
    </reaction>
</comment>
<dbReference type="PANTHER" id="PTHR10492:SF57">
    <property type="entry name" value="ATP-DEPENDENT DNA HELICASE"/>
    <property type="match status" value="1"/>
</dbReference>
<dbReference type="Pfam" id="PF05970">
    <property type="entry name" value="PIF1"/>
    <property type="match status" value="1"/>
</dbReference>
<dbReference type="EMBL" id="JARBHB010000007">
    <property type="protein sequence ID" value="KAJ8879736.1"/>
    <property type="molecule type" value="Genomic_DNA"/>
</dbReference>
<comment type="cofactor">
    <cofactor evidence="1">
        <name>Mg(2+)</name>
        <dbReference type="ChEBI" id="CHEBI:18420"/>
    </cofactor>
</comment>
<feature type="domain" description="DNA helicase Pif1-like DEAD-box helicase" evidence="2">
    <location>
        <begin position="103"/>
        <end position="176"/>
    </location>
</feature>
<keyword evidence="1" id="KW-0227">DNA damage</keyword>
<dbReference type="Proteomes" id="UP001159363">
    <property type="component" value="Chromosome 6"/>
</dbReference>
<keyword evidence="1" id="KW-0234">DNA repair</keyword>
<organism evidence="3 4">
    <name type="scientific">Dryococelus australis</name>
    <dbReference type="NCBI Taxonomy" id="614101"/>
    <lineage>
        <taxon>Eukaryota</taxon>
        <taxon>Metazoa</taxon>
        <taxon>Ecdysozoa</taxon>
        <taxon>Arthropoda</taxon>
        <taxon>Hexapoda</taxon>
        <taxon>Insecta</taxon>
        <taxon>Pterygota</taxon>
        <taxon>Neoptera</taxon>
        <taxon>Polyneoptera</taxon>
        <taxon>Phasmatodea</taxon>
        <taxon>Verophasmatodea</taxon>
        <taxon>Anareolatae</taxon>
        <taxon>Phasmatidae</taxon>
        <taxon>Eurycanthinae</taxon>
        <taxon>Dryococelus</taxon>
    </lineage>
</organism>
<gene>
    <name evidence="3" type="ORF">PR048_020344</name>
</gene>
<accession>A0ABQ9H619</accession>
<dbReference type="EC" id="5.6.2.3" evidence="1"/>
<keyword evidence="1" id="KW-0067">ATP-binding</keyword>
<comment type="caution">
    <text evidence="3">The sequence shown here is derived from an EMBL/GenBank/DDBJ whole genome shotgun (WGS) entry which is preliminary data.</text>
</comment>
<proteinExistence type="inferred from homology"/>
<evidence type="ECO:0000259" key="2">
    <source>
        <dbReference type="Pfam" id="PF05970"/>
    </source>
</evidence>